<feature type="compositionally biased region" description="Basic residues" evidence="5">
    <location>
        <begin position="2146"/>
        <end position="2155"/>
    </location>
</feature>
<protein>
    <recommendedName>
        <fullName evidence="2">separase</fullName>
        <ecNumber evidence="2">3.4.22.49</ecNumber>
    </recommendedName>
</protein>
<sequence>MEAAAADLLAALSSPSSHAGLYSRFNVYLQPFSPYLPTSNPNPQPPPKRATKQKKPPPPPDAATLRPLAKRFLPFIARALQLLPPLVRATPSSGDAGGEGPDELLKIYGILLDCLEAISPCLAGNPYSVLLQRGRYVCLLESRGKPARASVEAAAALRALCSLLSPPTTSTESPIDLPNPGSVGDAGRDPEVATLAVELTVCLANCAFKDKVKEADPYDWVLSLVKQLQPWLRILANDVSKKYLTLLVNSMSRCTLFLVSESSFFSTDLVHNFCVATIQECAKAQMSERLLAVARKICSSVDLNWEGSARLLLHVLKNVTDSVLNVKVDLQKTLNEFLLFVSYFSRCILSASKDLCIDASEILYKHGYSSEVSSPTASVLLLYATGFYYCAQKEGSISCLSSDILSNQKYLQALDKTIDSLACMPHDGTSLMTYLDSLEFVCKVLLQHANAVWKNFSEGDAINYSGNMDLFLKTLHQFIDSSLKAYSCTQMSERDSDRLLEQRGTLLRVLVSAIKISFVTNKDVKESLASINSAVSSKWITLEERKFLISSLGNIGVALYNTGHVKEAPKALTLCCQAIWTHVRFSFCELLPRTEGNRNIEHLPKDMLKDVILDAFARITKMVETLHRCGSKMIHEIVAKSLSELLADGDMSEYFDSSLMLIKLWVKITRKDFEGNQGVVGPPLLYHFLLDCSSSLPKKLTGLIVEQELLAYGLMETRGSTFCAEMQIRVIDVLLDEIYYSEEHCLERSRFLVRKAGALRACGVQNIERCLDSLSEAISLLQTISEDPSESNTAVINQLAIAKCLHAHCALEGNPGCEVTFENISSALSLWSKVKTFNHSSGKVLQQPSQTIIPLLCSLADLLAMKGCFKLQFDLCELMIKIWKQENLPIEKLFSLLFTSGRLSHAYCNLPLDKQFISKAAEHLGVDCLHTEFWRNCFEGEHPSLLMFLQRMLPSDLFFPQLCGSFDVSVDEVNKAALSLVSEATSTDQSTFQAGYLYYDLSERLFSCGKNYQALSYGKEALHLRKKLLKRKFTLNRGSSGNMESQWCGQDLGSLEAVGPTIAEIWPDSSKSISTRDSFLTSWNVLRCYLESSLQVAMMHELIGNGTEAEVLLRTGKEISNFHGLSFFRIAFTSLLGQLYSKRQLWNEADSELKIARDLLEHDVTVSCKLCKLTLEISVDMKVGDLFWSRFEKDFQKEFFSQTDFQEQSTENFSRALGIYQSAIEKLNSTNMEFLTGSFDSLKAVCHVRSKDCIIRTEHEVCSTGKETLVSKDSCRRCHDRQVFSPDNSVLPPCSVCAMLRRASVDHCSEATVLEAQTKNSTNAEVGPPLGVKAKRTSRNSSRSAKEQKAEINAKTRTRSSKRTAHVKGDEFPANALSCGERECFPDGIDRSKDDLCNMFGCWKCLLVESLNSGCIHNILEFRWDCVRRRYLVSLLLKTARALGSRRGDCEDHEVHNVYWQCISLLYFRSLPKSSFRTYEPHLSGLIMNGSTGDFLPSEHAEVLYSMSFILLKGSLSEQSRDICCCFSSVGISDVVPWLLKAFVLSRESPSLCQEVCKLLACTLLLSTIDSSIHLPLCSEKESLSLNRWAAYFHQMSVGTYHNYQYFATFQELSRKKFSKGIIADFGSEAHEDVSEFLRFPSMNINNIEKHIKEFFQNLPDVPVVCISMIGGDFVDILEGFLLLPSSFPAWMLLSRFDSADEPTTMLLPVAAISKETKSAGSSIRDSMRNLDKKWQCPWGYSITDYVVPSFKNILEENFVSLSSATVATNAVKSDHVRWWSHRTKLNDYLDCTLKDMEKSWFGPWKCLLLGHRLSDQDIEAALSSIIAGLKKHSKVVLNPALIKAILGGAASVDEVQECVHQLILYKGYIGRGGCCGKDRLRAFSSCQIDNEALEILKCLMTSAAHELPEPVDRDPVILVLDANVQMLPWENLPVLRNHENYRMPSVGSIFFALSASNNNYKDDNAIASPLPVIDPSNTFYLLNPSGDLSGTQEEFHQLFRNYEWKGMAGAWDQLKAKELILALTNHDLFIYFGHGSGTQYVSGKEIEKLKNCAAALLMGCSSGTLHCRGSYAPRGAPLSYLFAGSPAIIANLWDVSDKDIDRFSKALLNSWLQEIFTDGNNCSKCTLLTQEFESMNIAPKDNGRTRRKGMRGKKPQQINDSSKCCSCRQRRIASYLSEARRACRLPFLIGASPVCYGVPTIIRKKVMTDSATVDKR</sequence>
<feature type="region of interest" description="Disordered" evidence="5">
    <location>
        <begin position="2140"/>
        <end position="2161"/>
    </location>
</feature>
<feature type="region of interest" description="Disordered" evidence="5">
    <location>
        <begin position="36"/>
        <end position="62"/>
    </location>
</feature>
<proteinExistence type="predicted"/>
<name>A0ABC9EF25_9POAL</name>
<feature type="domain" description="Peptidase C50" evidence="6">
    <location>
        <begin position="1976"/>
        <end position="2072"/>
    </location>
</feature>
<dbReference type="PANTHER" id="PTHR12792:SF0">
    <property type="entry name" value="SEPARIN"/>
    <property type="match status" value="1"/>
</dbReference>
<evidence type="ECO:0000313" key="8">
    <source>
        <dbReference type="Proteomes" id="UP001497457"/>
    </source>
</evidence>
<evidence type="ECO:0000256" key="4">
    <source>
        <dbReference type="ARBA" id="ARBA00022829"/>
    </source>
</evidence>
<keyword evidence="3" id="KW-0378">Hydrolase</keyword>
<dbReference type="GO" id="GO:0098813">
    <property type="term" value="P:nuclear chromosome segregation"/>
    <property type="evidence" value="ECO:0007669"/>
    <property type="project" value="UniProtKB-ARBA"/>
</dbReference>
<dbReference type="EMBL" id="OZ075114">
    <property type="protein sequence ID" value="CAL5056013.1"/>
    <property type="molecule type" value="Genomic_DNA"/>
</dbReference>
<accession>A0ABC9EF25</accession>
<keyword evidence="8" id="KW-1185">Reference proteome</keyword>
<feature type="region of interest" description="Disordered" evidence="5">
    <location>
        <begin position="1322"/>
        <end position="1365"/>
    </location>
</feature>
<evidence type="ECO:0000256" key="3">
    <source>
        <dbReference type="ARBA" id="ARBA00022801"/>
    </source>
</evidence>
<dbReference type="GO" id="GO:0016787">
    <property type="term" value="F:hydrolase activity"/>
    <property type="evidence" value="ECO:0007669"/>
    <property type="project" value="UniProtKB-KW"/>
</dbReference>
<evidence type="ECO:0000256" key="1">
    <source>
        <dbReference type="ARBA" id="ARBA00000451"/>
    </source>
</evidence>
<feature type="compositionally biased region" description="Basic residues" evidence="5">
    <location>
        <begin position="1356"/>
        <end position="1365"/>
    </location>
</feature>
<feature type="compositionally biased region" description="Basic and acidic residues" evidence="5">
    <location>
        <begin position="1344"/>
        <end position="1354"/>
    </location>
</feature>
<dbReference type="PROSITE" id="PS51700">
    <property type="entry name" value="SEPARIN"/>
    <property type="match status" value="1"/>
</dbReference>
<gene>
    <name evidence="7" type="ORF">URODEC1_LOCUS94779</name>
</gene>
<evidence type="ECO:0000313" key="7">
    <source>
        <dbReference type="EMBL" id="CAL5056013.1"/>
    </source>
</evidence>
<dbReference type="Pfam" id="PF03568">
    <property type="entry name" value="Separin_C"/>
    <property type="match status" value="1"/>
</dbReference>
<organism evidence="7 8">
    <name type="scientific">Urochloa decumbens</name>
    <dbReference type="NCBI Taxonomy" id="240449"/>
    <lineage>
        <taxon>Eukaryota</taxon>
        <taxon>Viridiplantae</taxon>
        <taxon>Streptophyta</taxon>
        <taxon>Embryophyta</taxon>
        <taxon>Tracheophyta</taxon>
        <taxon>Spermatophyta</taxon>
        <taxon>Magnoliopsida</taxon>
        <taxon>Liliopsida</taxon>
        <taxon>Poales</taxon>
        <taxon>Poaceae</taxon>
        <taxon>PACMAD clade</taxon>
        <taxon>Panicoideae</taxon>
        <taxon>Panicodae</taxon>
        <taxon>Paniceae</taxon>
        <taxon>Melinidinae</taxon>
        <taxon>Urochloa</taxon>
    </lineage>
</organism>
<keyword evidence="4" id="KW-0159">Chromosome partition</keyword>
<dbReference type="Proteomes" id="UP001497457">
    <property type="component" value="Chromosome 4rd"/>
</dbReference>
<reference evidence="7" key="1">
    <citation type="submission" date="2024-10" db="EMBL/GenBank/DDBJ databases">
        <authorList>
            <person name="Ryan C."/>
        </authorList>
    </citation>
    <scope>NUCLEOTIDE SEQUENCE [LARGE SCALE GENOMIC DNA]</scope>
</reference>
<dbReference type="Pfam" id="PF25110">
    <property type="entry name" value="TPR_ESP1"/>
    <property type="match status" value="1"/>
</dbReference>
<dbReference type="EC" id="3.4.22.49" evidence="2"/>
<dbReference type="GO" id="GO:0000280">
    <property type="term" value="P:nuclear division"/>
    <property type="evidence" value="ECO:0007669"/>
    <property type="project" value="UniProtKB-ARBA"/>
</dbReference>
<comment type="catalytic activity">
    <reaction evidence="1">
        <text>All bonds known to be hydrolyzed by this endopeptidase have arginine in P1 and an acidic residue in P4. P6 is often occupied by an acidic residue or by a hydroxy-amino-acid residue, the phosphorylation of which enhances cleavage.</text>
        <dbReference type="EC" id="3.4.22.49"/>
    </reaction>
</comment>
<dbReference type="PANTHER" id="PTHR12792">
    <property type="entry name" value="EXTRA SPINDLE POLES 1-RELATED"/>
    <property type="match status" value="1"/>
</dbReference>
<evidence type="ECO:0000259" key="6">
    <source>
        <dbReference type="PROSITE" id="PS51700"/>
    </source>
</evidence>
<evidence type="ECO:0000256" key="2">
    <source>
        <dbReference type="ARBA" id="ARBA00012489"/>
    </source>
</evidence>
<evidence type="ECO:0000256" key="5">
    <source>
        <dbReference type="SAM" id="MobiDB-lite"/>
    </source>
</evidence>
<dbReference type="InterPro" id="IPR005314">
    <property type="entry name" value="Peptidase_C50"/>
</dbReference>
<dbReference type="InterPro" id="IPR056933">
    <property type="entry name" value="TPR_ESP1"/>
</dbReference>
<dbReference type="InterPro" id="IPR030397">
    <property type="entry name" value="SEPARIN_core_dom"/>
</dbReference>